<gene>
    <name evidence="3" type="ORF">GCM10012275_49840</name>
</gene>
<dbReference type="Pfam" id="PF07883">
    <property type="entry name" value="Cupin_2"/>
    <property type="match status" value="1"/>
</dbReference>
<keyword evidence="4" id="KW-1185">Reference proteome</keyword>
<dbReference type="AlphaFoldDB" id="A0A8J3CCC3"/>
<organism evidence="3 4">
    <name type="scientific">Longimycelium tulufanense</name>
    <dbReference type="NCBI Taxonomy" id="907463"/>
    <lineage>
        <taxon>Bacteria</taxon>
        <taxon>Bacillati</taxon>
        <taxon>Actinomycetota</taxon>
        <taxon>Actinomycetes</taxon>
        <taxon>Pseudonocardiales</taxon>
        <taxon>Pseudonocardiaceae</taxon>
        <taxon>Longimycelium</taxon>
    </lineage>
</organism>
<comment type="caution">
    <text evidence="3">The sequence shown here is derived from an EMBL/GenBank/DDBJ whole genome shotgun (WGS) entry which is preliminary data.</text>
</comment>
<feature type="domain" description="Cupin type-2" evidence="2">
    <location>
        <begin position="41"/>
        <end position="110"/>
    </location>
</feature>
<evidence type="ECO:0000313" key="4">
    <source>
        <dbReference type="Proteomes" id="UP000637578"/>
    </source>
</evidence>
<name>A0A8J3CCC3_9PSEU</name>
<dbReference type="InterPro" id="IPR013096">
    <property type="entry name" value="Cupin_2"/>
</dbReference>
<dbReference type="EMBL" id="BMMK01000030">
    <property type="protein sequence ID" value="GGM73271.1"/>
    <property type="molecule type" value="Genomic_DNA"/>
</dbReference>
<protein>
    <recommendedName>
        <fullName evidence="2">Cupin type-2 domain-containing protein</fullName>
    </recommendedName>
</protein>
<evidence type="ECO:0000256" key="1">
    <source>
        <dbReference type="ARBA" id="ARBA00022723"/>
    </source>
</evidence>
<dbReference type="GO" id="GO:0046872">
    <property type="term" value="F:metal ion binding"/>
    <property type="evidence" value="ECO:0007669"/>
    <property type="project" value="UniProtKB-KW"/>
</dbReference>
<proteinExistence type="predicted"/>
<dbReference type="Proteomes" id="UP000637578">
    <property type="component" value="Unassembled WGS sequence"/>
</dbReference>
<dbReference type="RefSeq" id="WP_189060855.1">
    <property type="nucleotide sequence ID" value="NZ_BMMK01000030.1"/>
</dbReference>
<accession>A0A8J3CCC3</accession>
<dbReference type="InterPro" id="IPR011051">
    <property type="entry name" value="RmlC_Cupin_sf"/>
</dbReference>
<evidence type="ECO:0000259" key="2">
    <source>
        <dbReference type="Pfam" id="PF07883"/>
    </source>
</evidence>
<dbReference type="InterPro" id="IPR051610">
    <property type="entry name" value="GPI/OXD"/>
</dbReference>
<dbReference type="Gene3D" id="2.60.120.10">
    <property type="entry name" value="Jelly Rolls"/>
    <property type="match status" value="1"/>
</dbReference>
<dbReference type="PANTHER" id="PTHR35848:SF6">
    <property type="entry name" value="CUPIN TYPE-2 DOMAIN-CONTAINING PROTEIN"/>
    <property type="match status" value="1"/>
</dbReference>
<sequence length="126" mass="14068">MRVIRKEDVEEPFLAAKGEIIYEMVGRQPAVAEAAKHGLVHVVVPPGKYSPAHYHHETEETYYILSGEARFILDAEERRLGPGDTVLILPPQVHQIFNASDVTDLEFLTVSAPPFSLDDYHLTDGS</sequence>
<keyword evidence="1" id="KW-0479">Metal-binding</keyword>
<evidence type="ECO:0000313" key="3">
    <source>
        <dbReference type="EMBL" id="GGM73271.1"/>
    </source>
</evidence>
<reference evidence="3" key="2">
    <citation type="submission" date="2020-09" db="EMBL/GenBank/DDBJ databases">
        <authorList>
            <person name="Sun Q."/>
            <person name="Zhou Y."/>
        </authorList>
    </citation>
    <scope>NUCLEOTIDE SEQUENCE</scope>
    <source>
        <strain evidence="3">CGMCC 4.5737</strain>
    </source>
</reference>
<dbReference type="InterPro" id="IPR014710">
    <property type="entry name" value="RmlC-like_jellyroll"/>
</dbReference>
<dbReference type="SUPFAM" id="SSF51182">
    <property type="entry name" value="RmlC-like cupins"/>
    <property type="match status" value="1"/>
</dbReference>
<dbReference type="PANTHER" id="PTHR35848">
    <property type="entry name" value="OXALATE-BINDING PROTEIN"/>
    <property type="match status" value="1"/>
</dbReference>
<reference evidence="3" key="1">
    <citation type="journal article" date="2014" name="Int. J. Syst. Evol. Microbiol.">
        <title>Complete genome sequence of Corynebacterium casei LMG S-19264T (=DSM 44701T), isolated from a smear-ripened cheese.</title>
        <authorList>
            <consortium name="US DOE Joint Genome Institute (JGI-PGF)"/>
            <person name="Walter F."/>
            <person name="Albersmeier A."/>
            <person name="Kalinowski J."/>
            <person name="Ruckert C."/>
        </authorList>
    </citation>
    <scope>NUCLEOTIDE SEQUENCE</scope>
    <source>
        <strain evidence="3">CGMCC 4.5737</strain>
    </source>
</reference>